<dbReference type="Proteomes" id="UP001141434">
    <property type="component" value="Unassembled WGS sequence"/>
</dbReference>
<dbReference type="OrthoDB" id="440781at2759"/>
<evidence type="ECO:0000313" key="4">
    <source>
        <dbReference type="Proteomes" id="UP001141434"/>
    </source>
</evidence>
<feature type="compositionally biased region" description="Low complexity" evidence="1">
    <location>
        <begin position="282"/>
        <end position="292"/>
    </location>
</feature>
<sequence length="508" mass="54820">MSAHVVVIDATARRATIKTTPAKHLTDVLQEACSKLGYNPNQYGLKHNRKQLDLSLSFRLSGLSSGAKLELVQLSRSPSVVTVALQIPESEARGAPNGRILDKFPSTTTLWLVLRKFEAGVAGGGQTRNLTARGVPTTSGGTGAGRLYYESPVLQILERELSSFTDLQKSLAQLGFNGGNVLIRLSFRRTDEPLEEAMTKIGEYFQSFEDAEPVSAPNPAPTAPPVAATEEPFAQQAPSSLHPEPTTAPTAPSVPDQDGAPPPALEASDSAPGSSRPITVFSPPTASTPSSAQIPYNENDYVPSIEHAKAHQRQLNQSSRPIRLPTDAEIAAKAAAEEKRRSEIREVDVKVRFPDQSQVVAKFGPPDTGQSLYDFVRSCLSPLFISEKFVLNAFVHAAPRNPNANVIPDSSQTLLIKDLGLVGRVLVNFSWPDSAAAFVHQRRADLLRPELRSQARELKVEQPPEFVEEPATSVSQGAGPRGTREGEKSSGLRKSGGMPKWLKLPGKK</sequence>
<accession>A0A9W9FS91</accession>
<dbReference type="EMBL" id="JAPMSZ010000004">
    <property type="protein sequence ID" value="KAJ5105474.1"/>
    <property type="molecule type" value="Genomic_DNA"/>
</dbReference>
<dbReference type="GeneID" id="81392571"/>
<organism evidence="3 4">
    <name type="scientific">Penicillium alfredii</name>
    <dbReference type="NCBI Taxonomy" id="1506179"/>
    <lineage>
        <taxon>Eukaryota</taxon>
        <taxon>Fungi</taxon>
        <taxon>Dikarya</taxon>
        <taxon>Ascomycota</taxon>
        <taxon>Pezizomycotina</taxon>
        <taxon>Eurotiomycetes</taxon>
        <taxon>Eurotiomycetidae</taxon>
        <taxon>Eurotiales</taxon>
        <taxon>Aspergillaceae</taxon>
        <taxon>Penicillium</taxon>
    </lineage>
</organism>
<dbReference type="PANTHER" id="PTHR46467">
    <property type="entry name" value="TETHER CONTAINING UBX DOMAIN FOR GLUT4"/>
    <property type="match status" value="1"/>
</dbReference>
<evidence type="ECO:0000256" key="1">
    <source>
        <dbReference type="SAM" id="MobiDB-lite"/>
    </source>
</evidence>
<dbReference type="RefSeq" id="XP_056514470.1">
    <property type="nucleotide sequence ID" value="XM_056653403.1"/>
</dbReference>
<keyword evidence="4" id="KW-1185">Reference proteome</keyword>
<reference evidence="3" key="2">
    <citation type="journal article" date="2023" name="IMA Fungus">
        <title>Comparative genomic study of the Penicillium genus elucidates a diverse pangenome and 15 lateral gene transfer events.</title>
        <authorList>
            <person name="Petersen C."/>
            <person name="Sorensen T."/>
            <person name="Nielsen M.R."/>
            <person name="Sondergaard T.E."/>
            <person name="Sorensen J.L."/>
            <person name="Fitzpatrick D.A."/>
            <person name="Frisvad J.C."/>
            <person name="Nielsen K.L."/>
        </authorList>
    </citation>
    <scope>NUCLEOTIDE SEQUENCE</scope>
    <source>
        <strain evidence="3">IBT 34128</strain>
    </source>
</reference>
<feature type="region of interest" description="Disordered" evidence="1">
    <location>
        <begin position="232"/>
        <end position="297"/>
    </location>
</feature>
<evidence type="ECO:0000259" key="2">
    <source>
        <dbReference type="PROSITE" id="PS50033"/>
    </source>
</evidence>
<dbReference type="CDD" id="cd17075">
    <property type="entry name" value="UBX1_UBXN9"/>
    <property type="match status" value="1"/>
</dbReference>
<evidence type="ECO:0000313" key="3">
    <source>
        <dbReference type="EMBL" id="KAJ5105474.1"/>
    </source>
</evidence>
<gene>
    <name evidence="3" type="ORF">NUU61_002821</name>
</gene>
<dbReference type="Gene3D" id="3.10.20.90">
    <property type="entry name" value="Phosphatidylinositol 3-kinase Catalytic Subunit, Chain A, domain 1"/>
    <property type="match status" value="2"/>
</dbReference>
<dbReference type="PROSITE" id="PS50033">
    <property type="entry name" value="UBX"/>
    <property type="match status" value="1"/>
</dbReference>
<feature type="domain" description="UBX" evidence="2">
    <location>
        <begin position="342"/>
        <end position="429"/>
    </location>
</feature>
<dbReference type="SUPFAM" id="SSF54236">
    <property type="entry name" value="Ubiquitin-like"/>
    <property type="match status" value="2"/>
</dbReference>
<dbReference type="InterPro" id="IPR029071">
    <property type="entry name" value="Ubiquitin-like_domsf"/>
</dbReference>
<reference evidence="3" key="1">
    <citation type="submission" date="2022-11" db="EMBL/GenBank/DDBJ databases">
        <authorList>
            <person name="Petersen C."/>
        </authorList>
    </citation>
    <scope>NUCLEOTIDE SEQUENCE</scope>
    <source>
        <strain evidence="3">IBT 34128</strain>
    </source>
</reference>
<dbReference type="Pfam" id="PF11470">
    <property type="entry name" value="TUG-UBL1"/>
    <property type="match status" value="1"/>
</dbReference>
<feature type="region of interest" description="Disordered" evidence="1">
    <location>
        <begin position="457"/>
        <end position="508"/>
    </location>
</feature>
<dbReference type="AlphaFoldDB" id="A0A9W9FS91"/>
<dbReference type="GO" id="GO:0005634">
    <property type="term" value="C:nucleus"/>
    <property type="evidence" value="ECO:0007669"/>
    <property type="project" value="TreeGrafter"/>
</dbReference>
<dbReference type="GO" id="GO:0012506">
    <property type="term" value="C:vesicle membrane"/>
    <property type="evidence" value="ECO:0007669"/>
    <property type="project" value="TreeGrafter"/>
</dbReference>
<dbReference type="CDD" id="cd16105">
    <property type="entry name" value="Ubl_ASPSCR1_like"/>
    <property type="match status" value="1"/>
</dbReference>
<dbReference type="InterPro" id="IPR059238">
    <property type="entry name" value="UBX1_UBXN9"/>
</dbReference>
<dbReference type="GO" id="GO:0005737">
    <property type="term" value="C:cytoplasm"/>
    <property type="evidence" value="ECO:0007669"/>
    <property type="project" value="TreeGrafter"/>
</dbReference>
<protein>
    <recommendedName>
        <fullName evidence="2">UBX domain-containing protein</fullName>
    </recommendedName>
</protein>
<dbReference type="GO" id="GO:0006886">
    <property type="term" value="P:intracellular protein transport"/>
    <property type="evidence" value="ECO:0007669"/>
    <property type="project" value="TreeGrafter"/>
</dbReference>
<dbReference type="InterPro" id="IPR001012">
    <property type="entry name" value="UBX_dom"/>
</dbReference>
<dbReference type="InterPro" id="IPR021569">
    <property type="entry name" value="TUG-UBL1"/>
</dbReference>
<proteinExistence type="predicted"/>
<name>A0A9W9FS91_9EURO</name>
<comment type="caution">
    <text evidence="3">The sequence shown here is derived from an EMBL/GenBank/DDBJ whole genome shotgun (WGS) entry which is preliminary data.</text>
</comment>
<dbReference type="PANTHER" id="PTHR46467:SF1">
    <property type="entry name" value="TETHER CONTAINING UBX DOMAIN FOR GLUT4"/>
    <property type="match status" value="1"/>
</dbReference>